<dbReference type="PANTHER" id="PTHR37230:SF1">
    <property type="entry name" value="OS06G0731300 PROTEIN"/>
    <property type="match status" value="1"/>
</dbReference>
<dbReference type="InterPro" id="IPR057217">
    <property type="entry name" value="DUF7895"/>
</dbReference>
<dbReference type="Pfam" id="PF25433">
    <property type="entry name" value="DUF7895"/>
    <property type="match status" value="1"/>
</dbReference>
<dbReference type="EMBL" id="OOIL02006049">
    <property type="protein sequence ID" value="VFQ96575.1"/>
    <property type="molecule type" value="Genomic_DNA"/>
</dbReference>
<name>A0A484N5J0_9ASTE</name>
<sequence>MELRLNAHSSHFVFCTSTRESKFSDSYSFNKSIGFHYDKKSHSHAWKELKIASALPETVATFAVAATVVGTAATLLARRTKASNDVEVPTNRCEACGGSGVCSECKGEGFIMKKLSEESAEKARMTAKNDATRYTAGLPKKWSYCKKCNASRLCSSCSGSGQHERSIAVRAKFLSNTLDE</sequence>
<protein>
    <recommendedName>
        <fullName evidence="1">DUF7895 domain-containing protein</fullName>
    </recommendedName>
</protein>
<reference evidence="2 3" key="1">
    <citation type="submission" date="2018-04" db="EMBL/GenBank/DDBJ databases">
        <authorList>
            <person name="Vogel A."/>
        </authorList>
    </citation>
    <scope>NUCLEOTIDE SEQUENCE [LARGE SCALE GENOMIC DNA]</scope>
</reference>
<dbReference type="Proteomes" id="UP000595140">
    <property type="component" value="Unassembled WGS sequence"/>
</dbReference>
<evidence type="ECO:0000313" key="2">
    <source>
        <dbReference type="EMBL" id="VFQ96575.1"/>
    </source>
</evidence>
<dbReference type="PANTHER" id="PTHR37230">
    <property type="entry name" value="OS06G0731300 PROTEIN"/>
    <property type="match status" value="1"/>
</dbReference>
<dbReference type="AlphaFoldDB" id="A0A484N5J0"/>
<keyword evidence="3" id="KW-1185">Reference proteome</keyword>
<evidence type="ECO:0000313" key="3">
    <source>
        <dbReference type="Proteomes" id="UP000595140"/>
    </source>
</evidence>
<dbReference type="OrthoDB" id="1933346at2759"/>
<proteinExistence type="predicted"/>
<accession>A0A484N5J0</accession>
<organism evidence="2 3">
    <name type="scientific">Cuscuta campestris</name>
    <dbReference type="NCBI Taxonomy" id="132261"/>
    <lineage>
        <taxon>Eukaryota</taxon>
        <taxon>Viridiplantae</taxon>
        <taxon>Streptophyta</taxon>
        <taxon>Embryophyta</taxon>
        <taxon>Tracheophyta</taxon>
        <taxon>Spermatophyta</taxon>
        <taxon>Magnoliopsida</taxon>
        <taxon>eudicotyledons</taxon>
        <taxon>Gunneridae</taxon>
        <taxon>Pentapetalae</taxon>
        <taxon>asterids</taxon>
        <taxon>lamiids</taxon>
        <taxon>Solanales</taxon>
        <taxon>Convolvulaceae</taxon>
        <taxon>Cuscuteae</taxon>
        <taxon>Cuscuta</taxon>
        <taxon>Cuscuta subgen. Grammica</taxon>
        <taxon>Cuscuta sect. Cleistogrammica</taxon>
    </lineage>
</organism>
<feature type="domain" description="DUF7895" evidence="1">
    <location>
        <begin position="90"/>
        <end position="162"/>
    </location>
</feature>
<gene>
    <name evidence="2" type="ORF">CCAM_LOCUS38351</name>
</gene>
<evidence type="ECO:0000259" key="1">
    <source>
        <dbReference type="Pfam" id="PF25433"/>
    </source>
</evidence>